<feature type="compositionally biased region" description="Low complexity" evidence="1">
    <location>
        <begin position="69"/>
        <end position="78"/>
    </location>
</feature>
<sequence length="405" mass="44385">MEEVINEQSSLEVSGKAASRSKLLRYPLRSSNKSKEPKPDASNSTDPSESKRGRNTPNVSKSVGVLDFSAKGKSSSAKPPRRLSNPVKASPTPSPKAVGNITPNSETRSRRSGNSQGPQTRVQTPVSDIFRSTARKFSLLSSASYWLNQIKLSESAAKHSISLGFFKLALEAGCEPFQKLQDELKSYLRRHQLDEHGELVKELVESYSIAEINEQSQVSETIEQPQVSETIEQPQVFEIIEQPQVSEIIEQPQVFESISQMPEEGTRSTDDEVQYSSSSTMGTTGKLTPKCLNTASPQITTPPVTTTTEPTKKETNQKKNLGSKLRENLRMNSANSKSASDSRNLRSVKKLEKPSKLETSKSGVKKRGKKAADAKEVSVSPTTTGAGEKENMDVRSTDVDLIEVV</sequence>
<evidence type="ECO:0000256" key="1">
    <source>
        <dbReference type="SAM" id="MobiDB-lite"/>
    </source>
</evidence>
<dbReference type="EMBL" id="OX451739">
    <property type="protein sequence ID" value="CAI8610024.1"/>
    <property type="molecule type" value="Genomic_DNA"/>
</dbReference>
<proteinExistence type="predicted"/>
<reference evidence="2 3" key="1">
    <citation type="submission" date="2023-01" db="EMBL/GenBank/DDBJ databases">
        <authorList>
            <person name="Kreplak J."/>
        </authorList>
    </citation>
    <scope>NUCLEOTIDE SEQUENCE [LARGE SCALE GENOMIC DNA]</scope>
</reference>
<keyword evidence="3" id="KW-1185">Reference proteome</keyword>
<name>A0AAV1AJ27_VICFA</name>
<dbReference type="AlphaFoldDB" id="A0AAV1AJ27"/>
<feature type="region of interest" description="Disordered" evidence="1">
    <location>
        <begin position="260"/>
        <end position="405"/>
    </location>
</feature>
<dbReference type="PANTHER" id="PTHR34468:SF2">
    <property type="entry name" value="MICROTUBULE-ASSOCIATED FUTSCH-LIKE PROTEIN"/>
    <property type="match status" value="1"/>
</dbReference>
<feature type="compositionally biased region" description="Polar residues" evidence="1">
    <location>
        <begin position="330"/>
        <end position="342"/>
    </location>
</feature>
<organism evidence="2 3">
    <name type="scientific">Vicia faba</name>
    <name type="common">Broad bean</name>
    <name type="synonym">Faba vulgaris</name>
    <dbReference type="NCBI Taxonomy" id="3906"/>
    <lineage>
        <taxon>Eukaryota</taxon>
        <taxon>Viridiplantae</taxon>
        <taxon>Streptophyta</taxon>
        <taxon>Embryophyta</taxon>
        <taxon>Tracheophyta</taxon>
        <taxon>Spermatophyta</taxon>
        <taxon>Magnoliopsida</taxon>
        <taxon>eudicotyledons</taxon>
        <taxon>Gunneridae</taxon>
        <taxon>Pentapetalae</taxon>
        <taxon>rosids</taxon>
        <taxon>fabids</taxon>
        <taxon>Fabales</taxon>
        <taxon>Fabaceae</taxon>
        <taxon>Papilionoideae</taxon>
        <taxon>50 kb inversion clade</taxon>
        <taxon>NPAAA clade</taxon>
        <taxon>Hologalegina</taxon>
        <taxon>IRL clade</taxon>
        <taxon>Fabeae</taxon>
        <taxon>Vicia</taxon>
    </lineage>
</organism>
<accession>A0AAV1AJ27</accession>
<feature type="compositionally biased region" description="Basic and acidic residues" evidence="1">
    <location>
        <begin position="349"/>
        <end position="359"/>
    </location>
</feature>
<feature type="compositionally biased region" description="Basic and acidic residues" evidence="1">
    <location>
        <begin position="387"/>
        <end position="398"/>
    </location>
</feature>
<dbReference type="Proteomes" id="UP001157006">
    <property type="component" value="Chromosome 4"/>
</dbReference>
<feature type="region of interest" description="Disordered" evidence="1">
    <location>
        <begin position="1"/>
        <end position="125"/>
    </location>
</feature>
<protein>
    <submittedName>
        <fullName evidence="2">Uncharacterized protein</fullName>
    </submittedName>
</protein>
<evidence type="ECO:0000313" key="2">
    <source>
        <dbReference type="EMBL" id="CAI8610024.1"/>
    </source>
</evidence>
<gene>
    <name evidence="2" type="ORF">VFH_IV162160</name>
</gene>
<evidence type="ECO:0000313" key="3">
    <source>
        <dbReference type="Proteomes" id="UP001157006"/>
    </source>
</evidence>
<feature type="compositionally biased region" description="Polar residues" evidence="1">
    <location>
        <begin position="1"/>
        <end position="12"/>
    </location>
</feature>
<dbReference type="PANTHER" id="PTHR34468">
    <property type="entry name" value="MICROTUBULE-ASSOCIATED FUTSCH-LIKE PROTEIN"/>
    <property type="match status" value="1"/>
</dbReference>
<feature type="compositionally biased region" description="Polar residues" evidence="1">
    <location>
        <begin position="101"/>
        <end position="125"/>
    </location>
</feature>
<feature type="compositionally biased region" description="Polar residues" evidence="1">
    <location>
        <begin position="274"/>
        <end position="299"/>
    </location>
</feature>